<proteinExistence type="predicted"/>
<dbReference type="RefSeq" id="WP_169786494.1">
    <property type="nucleotide sequence ID" value="NZ_CP012040.1"/>
</dbReference>
<evidence type="ECO:0000313" key="2">
    <source>
        <dbReference type="Proteomes" id="UP000036520"/>
    </source>
</evidence>
<dbReference type="KEGG" id="camu:CA2015_3231"/>
<dbReference type="InterPro" id="IPR039498">
    <property type="entry name" value="NTP_transf_5"/>
</dbReference>
<protein>
    <submittedName>
        <fullName evidence="1">Uncharacterized protein</fullName>
    </submittedName>
</protein>
<dbReference type="Proteomes" id="UP000036520">
    <property type="component" value="Chromosome"/>
</dbReference>
<accession>A0A0H4PIA5</accession>
<sequence length="370" mass="43893">MGKKANGKETEIAVDERKVLKLAKFHRIRPLLFEYDKKTSLLAIKNKEYLKIFVTQNALKNLKDIYHTKKLLQQFETAGIPAILHKGLQYQFEIYENPQLRERGDIDVLVQKKDVLPSMNVLKDQGFGSEILNPDQPETEIGQHIEKLLSFNYLYQLPVNNKSLLLDFQWGVKSDFHSFHFPYPLIFHKATLRDFYGIRVLQVDKESLFWLMVIHHGGKDQWMRLRHLADLSAFMKTYSTQINWEAILVTARSYGLQQVLLDGFQYLKTLLSISLPAPIEERLETHQNRVYKMVFNIWENCTWGDSRFELISMYIRYLNRDNGNFDPEYYIKNLQHHYQKKQAMAYPEKYTPIDFFYDTIKLPIKLLKNK</sequence>
<reference evidence="1 2" key="1">
    <citation type="submission" date="2015-07" db="EMBL/GenBank/DDBJ databases">
        <authorList>
            <person name="Kim K.M."/>
        </authorList>
    </citation>
    <scope>NUCLEOTIDE SEQUENCE [LARGE SCALE GENOMIC DNA]</scope>
    <source>
        <strain evidence="1 2">KCTC 12363</strain>
    </source>
</reference>
<evidence type="ECO:0000313" key="1">
    <source>
        <dbReference type="EMBL" id="AKP52628.1"/>
    </source>
</evidence>
<organism evidence="1 2">
    <name type="scientific">Cyclobacterium amurskyense</name>
    <dbReference type="NCBI Taxonomy" id="320787"/>
    <lineage>
        <taxon>Bacteria</taxon>
        <taxon>Pseudomonadati</taxon>
        <taxon>Bacteroidota</taxon>
        <taxon>Cytophagia</taxon>
        <taxon>Cytophagales</taxon>
        <taxon>Cyclobacteriaceae</taxon>
        <taxon>Cyclobacterium</taxon>
    </lineage>
</organism>
<name>A0A0H4PIA5_9BACT</name>
<keyword evidence="2" id="KW-1185">Reference proteome</keyword>
<dbReference type="STRING" id="320787.CA2015_3231"/>
<gene>
    <name evidence="1" type="ORF">CA2015_3231</name>
</gene>
<dbReference type="AlphaFoldDB" id="A0A0H4PIA5"/>
<dbReference type="Pfam" id="PF14907">
    <property type="entry name" value="NTP_transf_5"/>
    <property type="match status" value="1"/>
</dbReference>
<dbReference type="EMBL" id="CP012040">
    <property type="protein sequence ID" value="AKP52628.1"/>
    <property type="molecule type" value="Genomic_DNA"/>
</dbReference>